<evidence type="ECO:0000313" key="2">
    <source>
        <dbReference type="Proteomes" id="UP001059893"/>
    </source>
</evidence>
<keyword evidence="2" id="KW-1185">Reference proteome</keyword>
<name>A0ABQ8NX56_PYRGI</name>
<proteinExistence type="predicted"/>
<protein>
    <submittedName>
        <fullName evidence="1">Uncharacterized protein</fullName>
    </submittedName>
</protein>
<evidence type="ECO:0000313" key="1">
    <source>
        <dbReference type="EMBL" id="KAI6303409.1"/>
    </source>
</evidence>
<gene>
    <name evidence="1" type="ORF">MCOR33_001496</name>
</gene>
<comment type="caution">
    <text evidence="1">The sequence shown here is derived from an EMBL/GenBank/DDBJ whole genome shotgun (WGS) entry which is preliminary data.</text>
</comment>
<dbReference type="Proteomes" id="UP001059893">
    <property type="component" value="Unassembled WGS sequence"/>
</dbReference>
<organism evidence="1 2">
    <name type="scientific">Pyricularia grisea</name>
    <name type="common">Crabgrass-specific blast fungus</name>
    <name type="synonym">Magnaporthe grisea</name>
    <dbReference type="NCBI Taxonomy" id="148305"/>
    <lineage>
        <taxon>Eukaryota</taxon>
        <taxon>Fungi</taxon>
        <taxon>Dikarya</taxon>
        <taxon>Ascomycota</taxon>
        <taxon>Pezizomycotina</taxon>
        <taxon>Sordariomycetes</taxon>
        <taxon>Sordariomycetidae</taxon>
        <taxon>Magnaporthales</taxon>
        <taxon>Pyriculariaceae</taxon>
        <taxon>Pyricularia</taxon>
    </lineage>
</organism>
<accession>A0ABQ8NX56</accession>
<dbReference type="EMBL" id="JABSND010000014">
    <property type="protein sequence ID" value="KAI6303409.1"/>
    <property type="molecule type" value="Genomic_DNA"/>
</dbReference>
<reference evidence="1" key="1">
    <citation type="submission" date="2021-01" db="EMBL/GenBank/DDBJ databases">
        <title>Deciphering the adaptive evolutionary patterns associated with biogeogrpahic diversity in the finger millet blast pathogen Magnaporthe oryzae in Eastern Africa.</title>
        <authorList>
            <person name="Onyema G."/>
            <person name="Shittu T.A."/>
            <person name="Dodsworth S."/>
            <person name="Devilliers S."/>
            <person name="Muthumeenakshi S."/>
            <person name="Sreenivasaprasad S."/>
        </authorList>
    </citation>
    <scope>NUCLEOTIDE SEQUENCE</scope>
    <source>
        <strain evidence="1">D15/s37</strain>
    </source>
</reference>
<sequence>MAYKLHIPDCILEPHHPFHFPTPNNPFTDSHPRYRGFDYYGVTFDHLVPAGDTDPEVLDINIIELEAKDGLYANGLDYANETLSFKLDPLSDLRAKVLAVPEVLSKAQGDKG</sequence>